<dbReference type="STRING" id="1194090.SAMN05443144_102113"/>
<keyword evidence="3" id="KW-1185">Reference proteome</keyword>
<dbReference type="RefSeq" id="WP_073059249.1">
    <property type="nucleotide sequence ID" value="NZ_FQUS01000002.1"/>
</dbReference>
<dbReference type="InterPro" id="IPR007165">
    <property type="entry name" value="Phage_holin_4_2"/>
</dbReference>
<dbReference type="AlphaFoldDB" id="A0A1M4US72"/>
<dbReference type="EMBL" id="FQUS01000002">
    <property type="protein sequence ID" value="SHE59497.1"/>
    <property type="molecule type" value="Genomic_DNA"/>
</dbReference>
<sequence>MITKILVNSLGVLAIGYLLRGIHVKNYWTALWSAILLALVNAFVKPVVIFLTLPITILTLGLFLLVINALMVLLIAAVVDGLEIENFWWALVFSILLSLLNVIFF</sequence>
<dbReference type="PANTHER" id="PTHR37309">
    <property type="entry name" value="SLR0284 PROTEIN"/>
    <property type="match status" value="1"/>
</dbReference>
<dbReference type="Proteomes" id="UP000184041">
    <property type="component" value="Unassembled WGS sequence"/>
</dbReference>
<reference evidence="2 3" key="1">
    <citation type="submission" date="2016-11" db="EMBL/GenBank/DDBJ databases">
        <authorList>
            <person name="Jaros S."/>
            <person name="Januszkiewicz K."/>
            <person name="Wedrychowicz H."/>
        </authorList>
    </citation>
    <scope>NUCLEOTIDE SEQUENCE [LARGE SCALE GENOMIC DNA]</scope>
    <source>
        <strain evidence="2 3">DSM 21986</strain>
    </source>
</reference>
<gene>
    <name evidence="2" type="ORF">SAMN05443144_102113</name>
</gene>
<dbReference type="Pfam" id="PF04020">
    <property type="entry name" value="Phage_holin_4_2"/>
    <property type="match status" value="1"/>
</dbReference>
<feature type="transmembrane region" description="Helical" evidence="1">
    <location>
        <begin position="60"/>
        <end position="81"/>
    </location>
</feature>
<evidence type="ECO:0000313" key="3">
    <source>
        <dbReference type="Proteomes" id="UP000184041"/>
    </source>
</evidence>
<protein>
    <submittedName>
        <fullName evidence="2">Putative membrane protein</fullName>
    </submittedName>
</protein>
<dbReference type="PANTHER" id="PTHR37309:SF1">
    <property type="entry name" value="SLR0284 PROTEIN"/>
    <property type="match status" value="1"/>
</dbReference>
<proteinExistence type="predicted"/>
<feature type="transmembrane region" description="Helical" evidence="1">
    <location>
        <begin position="87"/>
        <end position="104"/>
    </location>
</feature>
<evidence type="ECO:0000256" key="1">
    <source>
        <dbReference type="SAM" id="Phobius"/>
    </source>
</evidence>
<keyword evidence="1" id="KW-0812">Transmembrane</keyword>
<keyword evidence="1" id="KW-1133">Transmembrane helix</keyword>
<evidence type="ECO:0000313" key="2">
    <source>
        <dbReference type="EMBL" id="SHE59497.1"/>
    </source>
</evidence>
<keyword evidence="1" id="KW-0472">Membrane</keyword>
<feature type="transmembrane region" description="Helical" evidence="1">
    <location>
        <begin position="31"/>
        <end position="53"/>
    </location>
</feature>
<organism evidence="2 3">
    <name type="scientific">Fodinibius roseus</name>
    <dbReference type="NCBI Taxonomy" id="1194090"/>
    <lineage>
        <taxon>Bacteria</taxon>
        <taxon>Pseudomonadati</taxon>
        <taxon>Balneolota</taxon>
        <taxon>Balneolia</taxon>
        <taxon>Balneolales</taxon>
        <taxon>Balneolaceae</taxon>
        <taxon>Fodinibius</taxon>
    </lineage>
</organism>
<name>A0A1M4US72_9BACT</name>
<accession>A0A1M4US72</accession>